<protein>
    <submittedName>
        <fullName evidence="1">Uncharacterized protein</fullName>
    </submittedName>
</protein>
<evidence type="ECO:0000313" key="1">
    <source>
        <dbReference type="EMBL" id="QFZ21759.1"/>
    </source>
</evidence>
<accession>A0A5Q0H6H8</accession>
<dbReference type="Proteomes" id="UP000325787">
    <property type="component" value="Chromosome"/>
</dbReference>
<sequence length="161" mass="17462">MAPIPLRDGDLHWVFPHLVEVAPVLDLLSTAADLVERLAAHLGGHDDGLAFDHLPGAPYAGLTGGAHTEELIFEVRLSLPRHPRDLVVSPPPPWLVDGEVSVRCDAIRDCGRHEIETLESAHGTPVEAAEGVLAVSAWLLARGTTVPPTAWRERDVLSRHR</sequence>
<organism evidence="1 2">
    <name type="scientific">Saccharothrix syringae</name>
    <name type="common">Nocardiopsis syringae</name>
    <dbReference type="NCBI Taxonomy" id="103733"/>
    <lineage>
        <taxon>Bacteria</taxon>
        <taxon>Bacillati</taxon>
        <taxon>Actinomycetota</taxon>
        <taxon>Actinomycetes</taxon>
        <taxon>Pseudonocardiales</taxon>
        <taxon>Pseudonocardiaceae</taxon>
        <taxon>Saccharothrix</taxon>
    </lineage>
</organism>
<dbReference type="RefSeq" id="WP_033432993.1">
    <property type="nucleotide sequence ID" value="NZ_CP034550.1"/>
</dbReference>
<proteinExistence type="predicted"/>
<evidence type="ECO:0000313" key="2">
    <source>
        <dbReference type="Proteomes" id="UP000325787"/>
    </source>
</evidence>
<dbReference type="AlphaFoldDB" id="A0A5Q0H6H8"/>
<reference evidence="2" key="1">
    <citation type="journal article" date="2021" name="Curr. Microbiol.">
        <title>Complete genome of nocamycin-producing strain Saccharothrix syringae NRRL B-16468 reveals the biosynthetic potential for secondary metabolites.</title>
        <authorList>
            <person name="Mo X."/>
            <person name="Yang S."/>
        </authorList>
    </citation>
    <scope>NUCLEOTIDE SEQUENCE [LARGE SCALE GENOMIC DNA]</scope>
    <source>
        <strain evidence="2">ATCC 51364 / DSM 43886 / JCM 6844 / KCTC 9398 / NBRC 14523 / NRRL B-16468 / INA 2240</strain>
    </source>
</reference>
<gene>
    <name evidence="1" type="ORF">EKG83_34070</name>
</gene>
<dbReference type="EMBL" id="CP034550">
    <property type="protein sequence ID" value="QFZ21759.1"/>
    <property type="molecule type" value="Genomic_DNA"/>
</dbReference>
<keyword evidence="2" id="KW-1185">Reference proteome</keyword>
<name>A0A5Q0H6H8_SACSY</name>
<dbReference type="OrthoDB" id="4212258at2"/>
<dbReference type="KEGG" id="ssyi:EKG83_34070"/>